<dbReference type="InterPro" id="IPR010695">
    <property type="entry name" value="FAIM1"/>
</dbReference>
<reference evidence="1 2" key="2">
    <citation type="journal article" date="2011" name="PLoS Genet.">
        <title>Caenorhabditis briggsae recombinant inbred line genotypes reveal inter-strain incompatibility and the evolution of recombination.</title>
        <authorList>
            <person name="Ross J.A."/>
            <person name="Koboldt D.C."/>
            <person name="Staisch J.E."/>
            <person name="Chamberlin H.M."/>
            <person name="Gupta B.P."/>
            <person name="Miller R.D."/>
            <person name="Baird S.E."/>
            <person name="Haag E.S."/>
        </authorList>
    </citation>
    <scope>NUCLEOTIDE SEQUENCE [LARGE SCALE GENOMIC DNA]</scope>
    <source>
        <strain evidence="1 2">AF16</strain>
    </source>
</reference>
<dbReference type="RefSeq" id="XP_002646019.1">
    <property type="nucleotide sequence ID" value="XM_002645973.1"/>
</dbReference>
<dbReference type="WormBase" id="CBG10605">
    <property type="protein sequence ID" value="CBP45998"/>
    <property type="gene ID" value="WBGene00031946"/>
</dbReference>
<dbReference type="KEGG" id="cbr:CBG_10605"/>
<dbReference type="AlphaFoldDB" id="A8XBG3"/>
<dbReference type="Pfam" id="PF06905">
    <property type="entry name" value="FAIM1"/>
    <property type="match status" value="1"/>
</dbReference>
<dbReference type="InParanoid" id="A8XBG3"/>
<organism evidence="1 2">
    <name type="scientific">Caenorhabditis briggsae</name>
    <dbReference type="NCBI Taxonomy" id="6238"/>
    <lineage>
        <taxon>Eukaryota</taxon>
        <taxon>Metazoa</taxon>
        <taxon>Ecdysozoa</taxon>
        <taxon>Nematoda</taxon>
        <taxon>Chromadorea</taxon>
        <taxon>Rhabditida</taxon>
        <taxon>Rhabditina</taxon>
        <taxon>Rhabditomorpha</taxon>
        <taxon>Rhabditoidea</taxon>
        <taxon>Rhabditidae</taxon>
        <taxon>Peloderinae</taxon>
        <taxon>Caenorhabditis</taxon>
    </lineage>
</organism>
<dbReference type="HOGENOM" id="CLU_607258_0_0_1"/>
<dbReference type="CTD" id="8588018"/>
<dbReference type="EMBL" id="HE601530">
    <property type="protein sequence ID" value="CAP29978.1"/>
    <property type="molecule type" value="Genomic_DNA"/>
</dbReference>
<sequence>MSPWTFYAPFKSGGMSVKIEHEGPFKIIKVDDEVILKKNCGEDKFAGEDLFKKNKLNFRIVTTGTQKYGYFLKYHVNDMPLADYVKNHNVHYPTWEIVETHTRVCFDKNENEIYIDGRRLEDDVKREFTDEGCTITFPVAGGEGEIKVQGNGDPNATLSPFLILIEERGESSQQWYSDEEGRTSLTRSLILPIVQNPKKHLKNDKWSEGIEEAVCTCQLTSAVRPLHRAVAFACCFSALSRRPLLMRPGPSVLRQTTPGDVALGTDARSPQTAIHTGLLLSLHPHLSTAKKLAHRRPPRHPRSEQLGISNLCPENVFSFFKSIIPHSSTFSVELKKKHQFFPNIEFFYLEKHIRTKLIFSFMTRILFCCLSLMASSSLLNNSSSVSSLTPSTMRDPFPSLQGPGSETEYTNCTVQIEISVNVILVDFRRGQPSVFAHFGLQLYRERTEKWD</sequence>
<protein>
    <submittedName>
        <fullName evidence="1">Protein CBG10605</fullName>
    </submittedName>
</protein>
<dbReference type="InterPro" id="IPR038513">
    <property type="entry name" value="FAIM1_dom_sf"/>
</dbReference>
<dbReference type="GO" id="GO:0043066">
    <property type="term" value="P:negative regulation of apoptotic process"/>
    <property type="evidence" value="ECO:0007669"/>
    <property type="project" value="InterPro"/>
</dbReference>
<dbReference type="eggNOG" id="ENOG502TJYA">
    <property type="taxonomic scope" value="Eukaryota"/>
</dbReference>
<evidence type="ECO:0000313" key="3">
    <source>
        <dbReference type="WormBase" id="CBG10605"/>
    </source>
</evidence>
<reference evidence="1 2" key="1">
    <citation type="journal article" date="2003" name="PLoS Biol.">
        <title>The genome sequence of Caenorhabditis briggsae: a platform for comparative genomics.</title>
        <authorList>
            <person name="Stein L.D."/>
            <person name="Bao Z."/>
            <person name="Blasiar D."/>
            <person name="Blumenthal T."/>
            <person name="Brent M.R."/>
            <person name="Chen N."/>
            <person name="Chinwalla A."/>
            <person name="Clarke L."/>
            <person name="Clee C."/>
            <person name="Coghlan A."/>
            <person name="Coulson A."/>
            <person name="D'Eustachio P."/>
            <person name="Fitch D.H."/>
            <person name="Fulton L.A."/>
            <person name="Fulton R.E."/>
            <person name="Griffiths-Jones S."/>
            <person name="Harris T.W."/>
            <person name="Hillier L.W."/>
            <person name="Kamath R."/>
            <person name="Kuwabara P.E."/>
            <person name="Mardis E.R."/>
            <person name="Marra M.A."/>
            <person name="Miner T.L."/>
            <person name="Minx P."/>
            <person name="Mullikin J.C."/>
            <person name="Plumb R.W."/>
            <person name="Rogers J."/>
            <person name="Schein J.E."/>
            <person name="Sohrmann M."/>
            <person name="Spieth J."/>
            <person name="Stajich J.E."/>
            <person name="Wei C."/>
            <person name="Willey D."/>
            <person name="Wilson R.K."/>
            <person name="Durbin R."/>
            <person name="Waterston R.H."/>
        </authorList>
    </citation>
    <scope>NUCLEOTIDE SEQUENCE [LARGE SCALE GENOMIC DNA]</scope>
    <source>
        <strain evidence="1 2">AF16</strain>
    </source>
</reference>
<evidence type="ECO:0000313" key="1">
    <source>
        <dbReference type="EMBL" id="CAP29978.1"/>
    </source>
</evidence>
<dbReference type="Proteomes" id="UP000008549">
    <property type="component" value="Unassembled WGS sequence"/>
</dbReference>
<gene>
    <name evidence="1 3" type="ORF">CBG10605</name>
    <name evidence="1" type="ORF">CBG_10605</name>
</gene>
<dbReference type="GeneID" id="8588018"/>
<dbReference type="Gene3D" id="2.40.128.180">
    <property type="match status" value="1"/>
</dbReference>
<keyword evidence="2" id="KW-1185">Reference proteome</keyword>
<accession>A8XBG3</accession>
<evidence type="ECO:0000313" key="2">
    <source>
        <dbReference type="Proteomes" id="UP000008549"/>
    </source>
</evidence>
<proteinExistence type="predicted"/>
<name>A8XBG3_CAEBR</name>